<feature type="domain" description="FHA" evidence="5">
    <location>
        <begin position="715"/>
        <end position="769"/>
    </location>
</feature>
<dbReference type="InterPro" id="IPR000253">
    <property type="entry name" value="FHA_dom"/>
</dbReference>
<dbReference type="EMBL" id="JARGDH010000005">
    <property type="protein sequence ID" value="KAL0267233.1"/>
    <property type="molecule type" value="Genomic_DNA"/>
</dbReference>
<evidence type="ECO:0000256" key="3">
    <source>
        <dbReference type="ARBA" id="ARBA00022833"/>
    </source>
</evidence>
<dbReference type="InterPro" id="IPR019787">
    <property type="entry name" value="Znf_PHD-finger"/>
</dbReference>
<dbReference type="Pfam" id="PF00628">
    <property type="entry name" value="PHD"/>
    <property type="match status" value="1"/>
</dbReference>
<dbReference type="InterPro" id="IPR038098">
    <property type="entry name" value="PHF12_MRG-bd_sf"/>
</dbReference>
<accession>A0AAW2HBI8</accession>
<feature type="region of interest" description="Disordered" evidence="4">
    <location>
        <begin position="880"/>
        <end position="942"/>
    </location>
</feature>
<feature type="region of interest" description="Disordered" evidence="4">
    <location>
        <begin position="351"/>
        <end position="371"/>
    </location>
</feature>
<organism evidence="6">
    <name type="scientific">Menopon gallinae</name>
    <name type="common">poultry shaft louse</name>
    <dbReference type="NCBI Taxonomy" id="328185"/>
    <lineage>
        <taxon>Eukaryota</taxon>
        <taxon>Metazoa</taxon>
        <taxon>Ecdysozoa</taxon>
        <taxon>Arthropoda</taxon>
        <taxon>Hexapoda</taxon>
        <taxon>Insecta</taxon>
        <taxon>Pterygota</taxon>
        <taxon>Neoptera</taxon>
        <taxon>Paraneoptera</taxon>
        <taxon>Psocodea</taxon>
        <taxon>Troctomorpha</taxon>
        <taxon>Phthiraptera</taxon>
        <taxon>Amblycera</taxon>
        <taxon>Menoponidae</taxon>
        <taxon>Menopon</taxon>
    </lineage>
</organism>
<dbReference type="InterPro" id="IPR042163">
    <property type="entry name" value="PHF12"/>
</dbReference>
<dbReference type="PANTHER" id="PTHR46309">
    <property type="entry name" value="PHD FINGER PROTEIN 12"/>
    <property type="match status" value="1"/>
</dbReference>
<dbReference type="Gene3D" id="3.30.40.10">
    <property type="entry name" value="Zinc/RING finger domain, C3HC4 (zinc finger)"/>
    <property type="match status" value="1"/>
</dbReference>
<dbReference type="AlphaFoldDB" id="A0AAW2HBI8"/>
<dbReference type="CDD" id="cd15534">
    <property type="entry name" value="PHD2_PHF12_Rco1"/>
    <property type="match status" value="1"/>
</dbReference>
<dbReference type="GO" id="GO:0003714">
    <property type="term" value="F:transcription corepressor activity"/>
    <property type="evidence" value="ECO:0007669"/>
    <property type="project" value="InterPro"/>
</dbReference>
<feature type="compositionally biased region" description="Basic and acidic residues" evidence="4">
    <location>
        <begin position="55"/>
        <end position="69"/>
    </location>
</feature>
<protein>
    <recommendedName>
        <fullName evidence="5">FHA domain-containing protein</fullName>
    </recommendedName>
</protein>
<dbReference type="Gene3D" id="2.60.200.20">
    <property type="match status" value="1"/>
</dbReference>
<gene>
    <name evidence="6" type="ORF">PYX00_009567</name>
</gene>
<dbReference type="InterPro" id="IPR008984">
    <property type="entry name" value="SMAD_FHA_dom_sf"/>
</dbReference>
<dbReference type="Pfam" id="PF16737">
    <property type="entry name" value="PHF12_MRG_bd"/>
    <property type="match status" value="1"/>
</dbReference>
<proteinExistence type="predicted"/>
<dbReference type="SUPFAM" id="SSF57903">
    <property type="entry name" value="FYVE/PHD zinc finger"/>
    <property type="match status" value="1"/>
</dbReference>
<dbReference type="SMART" id="SM00249">
    <property type="entry name" value="PHD"/>
    <property type="match status" value="1"/>
</dbReference>
<feature type="compositionally biased region" description="Basic and acidic residues" evidence="4">
    <location>
        <begin position="23"/>
        <end position="40"/>
    </location>
</feature>
<comment type="caution">
    <text evidence="6">The sequence shown here is derived from an EMBL/GenBank/DDBJ whole genome shotgun (WGS) entry which is preliminary data.</text>
</comment>
<reference evidence="6" key="1">
    <citation type="journal article" date="2024" name="Gigascience">
        <title>Chromosome-level genome of the poultry shaft louse Menopon gallinae provides insight into the host-switching and adaptive evolution of parasitic lice.</title>
        <authorList>
            <person name="Xu Y."/>
            <person name="Ma L."/>
            <person name="Liu S."/>
            <person name="Liang Y."/>
            <person name="Liu Q."/>
            <person name="He Z."/>
            <person name="Tian L."/>
            <person name="Duan Y."/>
            <person name="Cai W."/>
            <person name="Li H."/>
            <person name="Song F."/>
        </authorList>
    </citation>
    <scope>NUCLEOTIDE SEQUENCE</scope>
    <source>
        <strain evidence="6">Cailab_2023a</strain>
    </source>
</reference>
<dbReference type="CDD" id="cd22703">
    <property type="entry name" value="FHA_PHF12"/>
    <property type="match status" value="1"/>
</dbReference>
<evidence type="ECO:0000256" key="4">
    <source>
        <dbReference type="SAM" id="MobiDB-lite"/>
    </source>
</evidence>
<evidence type="ECO:0000256" key="1">
    <source>
        <dbReference type="ARBA" id="ARBA00022723"/>
    </source>
</evidence>
<keyword evidence="2" id="KW-0863">Zinc-finger</keyword>
<dbReference type="Gene3D" id="6.10.20.60">
    <property type="entry name" value="PHD finger protein 12"/>
    <property type="match status" value="1"/>
</dbReference>
<sequence>MKFHKFEIIPTTKTENDTSAGQKLDKGSEVRGRLRNRKDSVSSPPKLGKKGKTAAGEKKKVDEEKKESSDENEEDDEGVGKIRKITQKGSEVLAPEDFSDVDLSSVMTPLDLLIDAAIESNPKQYDLPKELTTTMIFPGAEKGNTLGPGKITSRRNSSAKKKPYELDNGIVPLPVKVCYECHRSCRVAPLVSCDYCCLLFHLDCLDPPLASMPTGKWMCPNHPQSCIDTKLLTSASLTERVKLWEKYSGPIDQDAVKLEFIRKVRRKNPPFRFKVKLPPRNRVRVPEAIKQQYECPQPLVPSLKDVLRVEKLSSLEEHATAWEQEQWLSSIIAMQSSIACHLAFQKQKQPQTPTADVEAQPKSKQSDVLQTEAQLKTNDIVELTIEKQMNDKQKNKAKNSNEILNGNITVQNFKGPSGTKPKESVEKMMEKMFSDVTTPTSPKKTEYTGSKTLESLLRDSSTEKTKKIIINGPIPKDAKIILHQNGEMRFKIREDQNLKTFEPRIKVTEQKQSATTGSVDAKVLESLGSQLDYLLSTPAGNELSEELSKIDSKLVNLLAFQRIQQLLPSVVGIQSEKGSVAKSLPTLSHYLTESESQRLKIKDESASEAKLDSESIQKDITFGSFEKNLSLKDGVLLTKKQYVAIKDCQTGLGMQEISPNNINPSVHAIRDVSQVKISDFLKNEFDRSHLEVKARAILTPLCARNVGVKMKYRTLSIGTGADNDVCLSDFGYCNYVSSKHAVIFYDEMTKHYELINYSEHGTLVDSVVYRLDYSDRKTPMLDAKLPEKNPLAKTIKDIIDKRRGIKRNEEGDDGPPSKMISKEHQNPRLCYCQPSQLPVGCQAGWEGSAVLYHCSYIKFGCLQFVFSIADYAPILKVDATESSEEKEEKQNWKKSNKRVPVKTTAGKGKKGGEKKGDGTKSGGENNQFGNSMKDEEMTNELDITNMEMDFETTEVKDEPVCDVV</sequence>
<dbReference type="FunFam" id="3.30.40.10:FF:000154">
    <property type="entry name" value="PHD finger protein 12"/>
    <property type="match status" value="1"/>
</dbReference>
<evidence type="ECO:0000256" key="2">
    <source>
        <dbReference type="ARBA" id="ARBA00022771"/>
    </source>
</evidence>
<dbReference type="GO" id="GO:0008270">
    <property type="term" value="F:zinc ion binding"/>
    <property type="evidence" value="ECO:0007669"/>
    <property type="project" value="UniProtKB-KW"/>
</dbReference>
<dbReference type="GO" id="GO:0070822">
    <property type="term" value="C:Sin3-type complex"/>
    <property type="evidence" value="ECO:0007669"/>
    <property type="project" value="TreeGrafter"/>
</dbReference>
<dbReference type="InterPro" id="IPR011011">
    <property type="entry name" value="Znf_FYVE_PHD"/>
</dbReference>
<feature type="compositionally biased region" description="Polar residues" evidence="4">
    <location>
        <begin position="11"/>
        <end position="21"/>
    </location>
</feature>
<evidence type="ECO:0000259" key="5">
    <source>
        <dbReference type="PROSITE" id="PS50006"/>
    </source>
</evidence>
<dbReference type="InterPro" id="IPR001965">
    <property type="entry name" value="Znf_PHD"/>
</dbReference>
<dbReference type="Pfam" id="PF00498">
    <property type="entry name" value="FHA"/>
    <property type="match status" value="1"/>
</dbReference>
<dbReference type="PROSITE" id="PS50006">
    <property type="entry name" value="FHA_DOMAIN"/>
    <property type="match status" value="1"/>
</dbReference>
<dbReference type="SUPFAM" id="SSF49879">
    <property type="entry name" value="SMAD/FHA domain"/>
    <property type="match status" value="1"/>
</dbReference>
<dbReference type="InterPro" id="IPR031966">
    <property type="entry name" value="PHF12_MRG-bd"/>
</dbReference>
<evidence type="ECO:0000313" key="6">
    <source>
        <dbReference type="EMBL" id="KAL0267233.1"/>
    </source>
</evidence>
<keyword evidence="3" id="KW-0862">Zinc</keyword>
<name>A0AAW2HBI8_9NEOP</name>
<dbReference type="InterPro" id="IPR013083">
    <property type="entry name" value="Znf_RING/FYVE/PHD"/>
</dbReference>
<dbReference type="GO" id="GO:0000122">
    <property type="term" value="P:negative regulation of transcription by RNA polymerase II"/>
    <property type="evidence" value="ECO:0007669"/>
    <property type="project" value="TreeGrafter"/>
</dbReference>
<keyword evidence="1" id="KW-0479">Metal-binding</keyword>
<dbReference type="PANTHER" id="PTHR46309:SF1">
    <property type="entry name" value="PHD FINGER PROTEIN 12"/>
    <property type="match status" value="1"/>
</dbReference>
<feature type="region of interest" description="Disordered" evidence="4">
    <location>
        <begin position="1"/>
        <end position="82"/>
    </location>
</feature>